<dbReference type="RefSeq" id="WP_386811295.1">
    <property type="nucleotide sequence ID" value="NZ_JBHTIH010000002.1"/>
</dbReference>
<keyword evidence="2" id="KW-0227">DNA damage</keyword>
<dbReference type="Pfam" id="PF00817">
    <property type="entry name" value="IMS"/>
    <property type="match status" value="1"/>
</dbReference>
<evidence type="ECO:0000256" key="2">
    <source>
        <dbReference type="ARBA" id="ARBA00022763"/>
    </source>
</evidence>
<gene>
    <name evidence="4" type="ORF">ACFQZQ_03590</name>
</gene>
<accession>A0ABW2YJ05</accession>
<evidence type="ECO:0000313" key="4">
    <source>
        <dbReference type="EMBL" id="MFD0738368.1"/>
    </source>
</evidence>
<dbReference type="Gene3D" id="3.30.70.270">
    <property type="match status" value="1"/>
</dbReference>
<organism evidence="4 5">
    <name type="scientific">Lysobacter koreensis</name>
    <dbReference type="NCBI Taxonomy" id="266122"/>
    <lineage>
        <taxon>Bacteria</taxon>
        <taxon>Pseudomonadati</taxon>
        <taxon>Pseudomonadota</taxon>
        <taxon>Gammaproteobacteria</taxon>
        <taxon>Lysobacterales</taxon>
        <taxon>Lysobacteraceae</taxon>
        <taxon>Lysobacter</taxon>
    </lineage>
</organism>
<feature type="domain" description="UmuC" evidence="3">
    <location>
        <begin position="24"/>
        <end position="149"/>
    </location>
</feature>
<comment type="caution">
    <text evidence="4">The sequence shown here is derived from an EMBL/GenBank/DDBJ whole genome shotgun (WGS) entry which is preliminary data.</text>
</comment>
<dbReference type="PANTHER" id="PTHR35369:SF2">
    <property type="entry name" value="BLR3025 PROTEIN"/>
    <property type="match status" value="1"/>
</dbReference>
<name>A0ABW2YJ05_9GAMM</name>
<dbReference type="EMBL" id="JBHTIH010000002">
    <property type="protein sequence ID" value="MFD0738368.1"/>
    <property type="molecule type" value="Genomic_DNA"/>
</dbReference>
<dbReference type="SUPFAM" id="SSF56672">
    <property type="entry name" value="DNA/RNA polymerases"/>
    <property type="match status" value="1"/>
</dbReference>
<evidence type="ECO:0000259" key="3">
    <source>
        <dbReference type="Pfam" id="PF00817"/>
    </source>
</evidence>
<evidence type="ECO:0000256" key="1">
    <source>
        <dbReference type="ARBA" id="ARBA00010945"/>
    </source>
</evidence>
<dbReference type="InterPro" id="IPR050356">
    <property type="entry name" value="SulA_CellDiv_inhibitor"/>
</dbReference>
<keyword evidence="5" id="KW-1185">Reference proteome</keyword>
<dbReference type="InterPro" id="IPR001126">
    <property type="entry name" value="UmuC"/>
</dbReference>
<evidence type="ECO:0000313" key="5">
    <source>
        <dbReference type="Proteomes" id="UP001597090"/>
    </source>
</evidence>
<dbReference type="Proteomes" id="UP001597090">
    <property type="component" value="Unassembled WGS sequence"/>
</dbReference>
<proteinExistence type="inferred from homology"/>
<protein>
    <submittedName>
        <fullName evidence="4">Y-family DNA polymerase</fullName>
    </submittedName>
</protein>
<comment type="similarity">
    <text evidence="1">Belongs to the DNA polymerase type-Y family.</text>
</comment>
<dbReference type="PANTHER" id="PTHR35369">
    <property type="entry name" value="BLR3025 PROTEIN-RELATED"/>
    <property type="match status" value="1"/>
</dbReference>
<reference evidence="5" key="1">
    <citation type="journal article" date="2019" name="Int. J. Syst. Evol. Microbiol.">
        <title>The Global Catalogue of Microorganisms (GCM) 10K type strain sequencing project: providing services to taxonomists for standard genome sequencing and annotation.</title>
        <authorList>
            <consortium name="The Broad Institute Genomics Platform"/>
            <consortium name="The Broad Institute Genome Sequencing Center for Infectious Disease"/>
            <person name="Wu L."/>
            <person name="Ma J."/>
        </authorList>
    </citation>
    <scope>NUCLEOTIDE SEQUENCE [LARGE SCALE GENOMIC DNA]</scope>
    <source>
        <strain evidence="5">CCUG 55491</strain>
    </source>
</reference>
<dbReference type="InterPro" id="IPR043128">
    <property type="entry name" value="Rev_trsase/Diguanyl_cyclase"/>
</dbReference>
<dbReference type="CDD" id="cd03468">
    <property type="entry name" value="PolY_like"/>
    <property type="match status" value="1"/>
</dbReference>
<sequence>MLWACIALPQLALDGVLRRHPQPEQPLALVTGPANKRVLAAVNPAAARAGLHAGQPLAAAHALLAQFATAEYDEAEVARWHQFLAAWAYRYSSQVAITFRDAVVLEIGASLTLFGPWPRFERALREDLRELGFAHRIAVAPNARAAWVLAGPHDGLALTNPAALGNALARIPVAQARLERKTAHALHAMGLRRLGQLFAAPRASLAQRFGTGLLEHLDRLRGTAPDPFAHYLPPDRFDLRIELGYEVESSQALLFPLRRLLGDLGAYLAGRDGGVQRFVIHLEHERHADTEVVVGLLAAERNPALLFELARSRLEQARTPAATRAMRLVAEQLPPFVPAERELFDPRPAQSVPWDSLRERLRARLGDDAVYALATADDHRPEKAWRRVPMALPAKPAHANDAVEAAPRPTWLLPRPLPLRDGAARLLAGPERVESGWWDGFDVRRDYYLVETRQGQRAWAFCPAGEHGAHVAQSLMLHGWFA</sequence>
<dbReference type="InterPro" id="IPR043502">
    <property type="entry name" value="DNA/RNA_pol_sf"/>
</dbReference>
<dbReference type="Gene3D" id="3.40.1170.60">
    <property type="match status" value="1"/>
</dbReference>